<evidence type="ECO:0000313" key="3">
    <source>
        <dbReference type="EMBL" id="MCP2165099.1"/>
    </source>
</evidence>
<organism evidence="3 4">
    <name type="scientific">Goodfellowiella coeruleoviolacea</name>
    <dbReference type="NCBI Taxonomy" id="334858"/>
    <lineage>
        <taxon>Bacteria</taxon>
        <taxon>Bacillati</taxon>
        <taxon>Actinomycetota</taxon>
        <taxon>Actinomycetes</taxon>
        <taxon>Pseudonocardiales</taxon>
        <taxon>Pseudonocardiaceae</taxon>
        <taxon>Goodfellowiella</taxon>
    </lineage>
</organism>
<evidence type="ECO:0000256" key="1">
    <source>
        <dbReference type="SAM" id="MobiDB-lite"/>
    </source>
</evidence>
<dbReference type="AlphaFoldDB" id="A0AAE3GCZ1"/>
<sequence length="139" mass="14558">MTEQPQSQPTAAPRPPAKDPMKAFRGITAGTLVLEAIVVALAIPVATLNSGGIGTTAGVLTLSLVAALVVTCGLLRFRWAIGVVIALQLVMIASVVVLVPLGVIGILFALVWGYLLWLRRDVAKRMAEGRLPSQQPPAV</sequence>
<feature type="region of interest" description="Disordered" evidence="1">
    <location>
        <begin position="1"/>
        <end position="21"/>
    </location>
</feature>
<feature type="compositionally biased region" description="Polar residues" evidence="1">
    <location>
        <begin position="1"/>
        <end position="10"/>
    </location>
</feature>
<name>A0AAE3GCZ1_9PSEU</name>
<keyword evidence="4" id="KW-1185">Reference proteome</keyword>
<feature type="transmembrane region" description="Helical" evidence="2">
    <location>
        <begin position="85"/>
        <end position="117"/>
    </location>
</feature>
<dbReference type="EMBL" id="JAMTCK010000004">
    <property type="protein sequence ID" value="MCP2165099.1"/>
    <property type="molecule type" value="Genomic_DNA"/>
</dbReference>
<dbReference type="RefSeq" id="WP_253769589.1">
    <property type="nucleotide sequence ID" value="NZ_JAMTCK010000004.1"/>
</dbReference>
<keyword evidence="2" id="KW-1133">Transmembrane helix</keyword>
<evidence type="ECO:0000256" key="2">
    <source>
        <dbReference type="SAM" id="Phobius"/>
    </source>
</evidence>
<evidence type="ECO:0008006" key="5">
    <source>
        <dbReference type="Google" id="ProtNLM"/>
    </source>
</evidence>
<dbReference type="Proteomes" id="UP001206128">
    <property type="component" value="Unassembled WGS sequence"/>
</dbReference>
<proteinExistence type="predicted"/>
<keyword evidence="2" id="KW-0472">Membrane</keyword>
<dbReference type="Pfam" id="PF14017">
    <property type="entry name" value="DUF4233"/>
    <property type="match status" value="1"/>
</dbReference>
<reference evidence="3" key="1">
    <citation type="submission" date="2022-06" db="EMBL/GenBank/DDBJ databases">
        <title>Genomic Encyclopedia of Archaeal and Bacterial Type Strains, Phase II (KMG-II): from individual species to whole genera.</title>
        <authorList>
            <person name="Goeker M."/>
        </authorList>
    </citation>
    <scope>NUCLEOTIDE SEQUENCE</scope>
    <source>
        <strain evidence="3">DSM 43935</strain>
    </source>
</reference>
<protein>
    <recommendedName>
        <fullName evidence="5">DUF4233 domain-containing protein</fullName>
    </recommendedName>
</protein>
<keyword evidence="2" id="KW-0812">Transmembrane</keyword>
<feature type="transmembrane region" description="Helical" evidence="2">
    <location>
        <begin position="57"/>
        <end position="79"/>
    </location>
</feature>
<evidence type="ECO:0000313" key="4">
    <source>
        <dbReference type="Proteomes" id="UP001206128"/>
    </source>
</evidence>
<gene>
    <name evidence="3" type="ORF">LX83_001948</name>
</gene>
<feature type="transmembrane region" description="Helical" evidence="2">
    <location>
        <begin position="23"/>
        <end position="45"/>
    </location>
</feature>
<comment type="caution">
    <text evidence="3">The sequence shown here is derived from an EMBL/GenBank/DDBJ whole genome shotgun (WGS) entry which is preliminary data.</text>
</comment>
<dbReference type="InterPro" id="IPR025327">
    <property type="entry name" value="DUF4233"/>
</dbReference>
<accession>A0AAE3GCZ1</accession>